<gene>
    <name evidence="2" type="primary">Aste57867_17689</name>
    <name evidence="1" type="ORF">As57867_017628</name>
    <name evidence="2" type="ORF">ASTE57867_17689</name>
</gene>
<accession>A0A485L8D2</accession>
<dbReference type="Proteomes" id="UP000332933">
    <property type="component" value="Unassembled WGS sequence"/>
</dbReference>
<evidence type="ECO:0000313" key="2">
    <source>
        <dbReference type="EMBL" id="VFT94439.1"/>
    </source>
</evidence>
<name>A0A485L8D2_9STRA</name>
<reference evidence="1" key="2">
    <citation type="submission" date="2019-06" db="EMBL/GenBank/DDBJ databases">
        <title>Genomics analysis of Aphanomyces spp. identifies a new class of oomycete effector associated with host adaptation.</title>
        <authorList>
            <person name="Gaulin E."/>
        </authorList>
    </citation>
    <scope>NUCLEOTIDE SEQUENCE</scope>
    <source>
        <strain evidence="1">CBS 578.67</strain>
    </source>
</reference>
<organism evidence="2 3">
    <name type="scientific">Aphanomyces stellatus</name>
    <dbReference type="NCBI Taxonomy" id="120398"/>
    <lineage>
        <taxon>Eukaryota</taxon>
        <taxon>Sar</taxon>
        <taxon>Stramenopiles</taxon>
        <taxon>Oomycota</taxon>
        <taxon>Saprolegniomycetes</taxon>
        <taxon>Saprolegniales</taxon>
        <taxon>Verrucalvaceae</taxon>
        <taxon>Aphanomyces</taxon>
    </lineage>
</organism>
<sequence>MRTEQHLVRLILNVKNSATRSGALHPFGISTLGLPHALAIRVACEVNTCEELILTNHFFKHAGGNYVGVVGADIPRKDAKRHHADAAVDTNKKTSIGGNASAFSKRATRLFCQNSVNKTPNGSCMHSM</sequence>
<reference evidence="2 3" key="1">
    <citation type="submission" date="2019-03" db="EMBL/GenBank/DDBJ databases">
        <authorList>
            <person name="Gaulin E."/>
            <person name="Dumas B."/>
        </authorList>
    </citation>
    <scope>NUCLEOTIDE SEQUENCE [LARGE SCALE GENOMIC DNA]</scope>
    <source>
        <strain evidence="2">CBS 568.67</strain>
    </source>
</reference>
<dbReference type="EMBL" id="VJMH01006230">
    <property type="protein sequence ID" value="KAF0691007.1"/>
    <property type="molecule type" value="Genomic_DNA"/>
</dbReference>
<proteinExistence type="predicted"/>
<evidence type="ECO:0000313" key="3">
    <source>
        <dbReference type="Proteomes" id="UP000332933"/>
    </source>
</evidence>
<dbReference type="AlphaFoldDB" id="A0A485L8D2"/>
<evidence type="ECO:0000313" key="1">
    <source>
        <dbReference type="EMBL" id="KAF0691007.1"/>
    </source>
</evidence>
<keyword evidence="3" id="KW-1185">Reference proteome</keyword>
<dbReference type="EMBL" id="CAADRA010006251">
    <property type="protein sequence ID" value="VFT94439.1"/>
    <property type="molecule type" value="Genomic_DNA"/>
</dbReference>
<protein>
    <submittedName>
        <fullName evidence="2">Aste57867_17689 protein</fullName>
    </submittedName>
</protein>